<dbReference type="FunFam" id="3.30.70.270:FF:000001">
    <property type="entry name" value="Diguanylate cyclase domain protein"/>
    <property type="match status" value="1"/>
</dbReference>
<feature type="transmembrane region" description="Helical" evidence="1">
    <location>
        <begin position="39"/>
        <end position="57"/>
    </location>
</feature>
<feature type="transmembrane region" description="Helical" evidence="1">
    <location>
        <begin position="163"/>
        <end position="184"/>
    </location>
</feature>
<dbReference type="CDD" id="cd01948">
    <property type="entry name" value="EAL"/>
    <property type="match status" value="1"/>
</dbReference>
<dbReference type="Gene3D" id="3.30.70.270">
    <property type="match status" value="1"/>
</dbReference>
<protein>
    <submittedName>
        <fullName evidence="4">EAL domain-containing protein</fullName>
    </submittedName>
</protein>
<dbReference type="SUPFAM" id="SSF141868">
    <property type="entry name" value="EAL domain-like"/>
    <property type="match status" value="1"/>
</dbReference>
<dbReference type="InterPro" id="IPR000160">
    <property type="entry name" value="GGDEF_dom"/>
</dbReference>
<name>A0A7K1FKW3_9ACTN</name>
<keyword evidence="5" id="KW-1185">Reference proteome</keyword>
<keyword evidence="1" id="KW-1133">Transmembrane helix</keyword>
<dbReference type="SUPFAM" id="SSF55073">
    <property type="entry name" value="Nucleotide cyclase"/>
    <property type="match status" value="1"/>
</dbReference>
<dbReference type="PANTHER" id="PTHR44757:SF2">
    <property type="entry name" value="BIOFILM ARCHITECTURE MAINTENANCE PROTEIN MBAA"/>
    <property type="match status" value="1"/>
</dbReference>
<evidence type="ECO:0000313" key="5">
    <source>
        <dbReference type="Proteomes" id="UP000460221"/>
    </source>
</evidence>
<feature type="domain" description="EAL" evidence="2">
    <location>
        <begin position="506"/>
        <end position="760"/>
    </location>
</feature>
<dbReference type="Pfam" id="PF00563">
    <property type="entry name" value="EAL"/>
    <property type="match status" value="1"/>
</dbReference>
<dbReference type="InterPro" id="IPR001633">
    <property type="entry name" value="EAL_dom"/>
</dbReference>
<evidence type="ECO:0000259" key="2">
    <source>
        <dbReference type="PROSITE" id="PS50883"/>
    </source>
</evidence>
<gene>
    <name evidence="4" type="ORF">GIS00_12605</name>
</gene>
<dbReference type="InterPro" id="IPR029787">
    <property type="entry name" value="Nucleotide_cyclase"/>
</dbReference>
<feature type="transmembrane region" description="Helical" evidence="1">
    <location>
        <begin position="7"/>
        <end position="27"/>
    </location>
</feature>
<dbReference type="PROSITE" id="PS50883">
    <property type="entry name" value="EAL"/>
    <property type="match status" value="1"/>
</dbReference>
<dbReference type="InterPro" id="IPR052155">
    <property type="entry name" value="Biofilm_reg_signaling"/>
</dbReference>
<evidence type="ECO:0000259" key="3">
    <source>
        <dbReference type="PROSITE" id="PS50887"/>
    </source>
</evidence>
<dbReference type="NCBIfam" id="TIGR00254">
    <property type="entry name" value="GGDEF"/>
    <property type="match status" value="1"/>
</dbReference>
<dbReference type="InterPro" id="IPR043128">
    <property type="entry name" value="Rev_trsase/Diguanyl_cyclase"/>
</dbReference>
<dbReference type="EMBL" id="WLYK01000005">
    <property type="protein sequence ID" value="MTD14781.1"/>
    <property type="molecule type" value="Genomic_DNA"/>
</dbReference>
<dbReference type="CDD" id="cd01949">
    <property type="entry name" value="GGDEF"/>
    <property type="match status" value="1"/>
</dbReference>
<feature type="transmembrane region" description="Helical" evidence="1">
    <location>
        <begin position="103"/>
        <end position="121"/>
    </location>
</feature>
<dbReference type="Gene3D" id="3.20.20.450">
    <property type="entry name" value="EAL domain"/>
    <property type="match status" value="1"/>
</dbReference>
<dbReference type="PANTHER" id="PTHR44757">
    <property type="entry name" value="DIGUANYLATE CYCLASE DGCP"/>
    <property type="match status" value="1"/>
</dbReference>
<feature type="transmembrane region" description="Helical" evidence="1">
    <location>
        <begin position="133"/>
        <end position="151"/>
    </location>
</feature>
<feature type="transmembrane region" description="Helical" evidence="1">
    <location>
        <begin position="231"/>
        <end position="248"/>
    </location>
</feature>
<dbReference type="PROSITE" id="PS50887">
    <property type="entry name" value="GGDEF"/>
    <property type="match status" value="1"/>
</dbReference>
<dbReference type="Pfam" id="PF00990">
    <property type="entry name" value="GGDEF"/>
    <property type="match status" value="1"/>
</dbReference>
<feature type="transmembrane region" description="Helical" evidence="1">
    <location>
        <begin position="69"/>
        <end position="91"/>
    </location>
</feature>
<accession>A0A7K1FKW3</accession>
<keyword evidence="1" id="KW-0812">Transmembrane</keyword>
<sequence length="776" mass="82093">MSRRAFRIAVLLSVSTVLICAVLLMVAPDSTLTLWVDDLAQLIPPWIAAGFSVVAARRSQGRMRWTWRGIAVAAAGWGSGQLIWCWYELVLGADVPAPSLADIGYLLLPIGAAFGLVAYPGPAGSSASRLRSLLDGCIVGAALVAVLWPTLISDVVAANEDSAFALAVALAYPIGDMLLLTMVVSAVTRPTPARSALGLLSAALTCMAVADIGFLYLNTTTDYNTGAFTDLGWIAGLLLLALAAMAGTQDDGSGTTTAIRRPATPVTALPYVPLLFAALVITVEALEGRSPGGTASVAFLIGTAAVLARQYLSNKDNHTLLQELASREEQLEKQAFYDQLTGLANRGLFGNRVAHALELHARDLRPLAVVFIDLDDFKAVNDTYGHGAGDELLVRVSERLHGAVRRGDTVARFGGDEFAVLLEDGGEGTFVASRIIDALREPFALSAGIVSIGASVGVSEVLPEQQSPSLDRVLAQADMAMYSAKRAGKGQLALYDTDMVLPEAADLQLRPALVKAVQRDEITAVFQPIIDLSDGRIVEVETLARWTHSGEAIPPDYFVPLAGRAGVLSEFTDLMLGKACAALHRWSVLPGGEHTRISVNLPPALVVDPELPGRVARILRQEGIAPARLTLELTEDALVDDPATAKSVTGRLEELGVELSVDDFGKGYSSLLSLRQIALHAVKIDRAFVANLDQDREAERFLNALLVMGRELELAVTAEGVERPEQARILMALGCHRAQGNLFSPPLPAAELGALLASGGTFAGVAGVPGRATPAR</sequence>
<organism evidence="4 5">
    <name type="scientific">Nakamurella alba</name>
    <dbReference type="NCBI Taxonomy" id="2665158"/>
    <lineage>
        <taxon>Bacteria</taxon>
        <taxon>Bacillati</taxon>
        <taxon>Actinomycetota</taxon>
        <taxon>Actinomycetes</taxon>
        <taxon>Nakamurellales</taxon>
        <taxon>Nakamurellaceae</taxon>
        <taxon>Nakamurella</taxon>
    </lineage>
</organism>
<dbReference type="SMART" id="SM00267">
    <property type="entry name" value="GGDEF"/>
    <property type="match status" value="1"/>
</dbReference>
<proteinExistence type="predicted"/>
<keyword evidence="1" id="KW-0472">Membrane</keyword>
<dbReference type="RefSeq" id="WP_154768800.1">
    <property type="nucleotide sequence ID" value="NZ_WLYK01000005.1"/>
</dbReference>
<evidence type="ECO:0000256" key="1">
    <source>
        <dbReference type="SAM" id="Phobius"/>
    </source>
</evidence>
<reference evidence="4 5" key="1">
    <citation type="submission" date="2019-11" db="EMBL/GenBank/DDBJ databases">
        <authorList>
            <person name="Jiang L.-Q."/>
        </authorList>
    </citation>
    <scope>NUCLEOTIDE SEQUENCE [LARGE SCALE GENOMIC DNA]</scope>
    <source>
        <strain evidence="4 5">YIM 132087</strain>
    </source>
</reference>
<feature type="transmembrane region" description="Helical" evidence="1">
    <location>
        <begin position="268"/>
        <end position="286"/>
    </location>
</feature>
<dbReference type="Proteomes" id="UP000460221">
    <property type="component" value="Unassembled WGS sequence"/>
</dbReference>
<feature type="transmembrane region" description="Helical" evidence="1">
    <location>
        <begin position="196"/>
        <end position="219"/>
    </location>
</feature>
<evidence type="ECO:0000313" key="4">
    <source>
        <dbReference type="EMBL" id="MTD14781.1"/>
    </source>
</evidence>
<dbReference type="InterPro" id="IPR035919">
    <property type="entry name" value="EAL_sf"/>
</dbReference>
<feature type="domain" description="GGDEF" evidence="3">
    <location>
        <begin position="365"/>
        <end position="497"/>
    </location>
</feature>
<comment type="caution">
    <text evidence="4">The sequence shown here is derived from an EMBL/GenBank/DDBJ whole genome shotgun (WGS) entry which is preliminary data.</text>
</comment>
<dbReference type="AlphaFoldDB" id="A0A7K1FKW3"/>
<dbReference type="SMART" id="SM00052">
    <property type="entry name" value="EAL"/>
    <property type="match status" value="1"/>
</dbReference>